<dbReference type="GO" id="GO:0016787">
    <property type="term" value="F:hydrolase activity"/>
    <property type="evidence" value="ECO:0007669"/>
    <property type="project" value="UniProtKB-KW"/>
</dbReference>
<dbReference type="AlphaFoldDB" id="I3DBG7"/>
<evidence type="ECO:0000313" key="2">
    <source>
        <dbReference type="EMBL" id="EIJ69060.1"/>
    </source>
</evidence>
<dbReference type="eggNOG" id="COG3618">
    <property type="taxonomic scope" value="Bacteria"/>
</dbReference>
<dbReference type="Pfam" id="PF04909">
    <property type="entry name" value="Amidohydro_2"/>
    <property type="match status" value="1"/>
</dbReference>
<dbReference type="InterPro" id="IPR006680">
    <property type="entry name" value="Amidohydro-rel"/>
</dbReference>
<keyword evidence="3" id="KW-1185">Reference proteome</keyword>
<gene>
    <name evidence="2" type="ORF">HMPREF1052_0397</name>
</gene>
<dbReference type="RefSeq" id="WP_005760801.1">
    <property type="nucleotide sequence ID" value="NZ_AJSX01000033.1"/>
</dbReference>
<feature type="domain" description="Amidohydrolase-related" evidence="1">
    <location>
        <begin position="29"/>
        <end position="290"/>
    </location>
</feature>
<dbReference type="PANTHER" id="PTHR35563">
    <property type="entry name" value="BARREL METAL-DEPENDENT HYDROLASE, PUTATIVE (AFU_ORTHOLOGUE AFUA_1G16240)-RELATED"/>
    <property type="match status" value="1"/>
</dbReference>
<name>I3DBG7_9PAST</name>
<dbReference type="PANTHER" id="PTHR35563:SF2">
    <property type="entry name" value="BARREL METAL-DEPENDENT HYDROLASE, PUTATIVE (AFU_ORTHOLOGUE AFUA_1G16240)-RELATED"/>
    <property type="match status" value="1"/>
</dbReference>
<dbReference type="OrthoDB" id="9787654at2"/>
<dbReference type="Gene3D" id="3.20.20.140">
    <property type="entry name" value="Metal-dependent hydrolases"/>
    <property type="match status" value="1"/>
</dbReference>
<organism evidence="2 3">
    <name type="scientific">Pasteurella bettyae CCUG 2042</name>
    <dbReference type="NCBI Taxonomy" id="1095749"/>
    <lineage>
        <taxon>Bacteria</taxon>
        <taxon>Pseudomonadati</taxon>
        <taxon>Pseudomonadota</taxon>
        <taxon>Gammaproteobacteria</taxon>
        <taxon>Pasteurellales</taxon>
        <taxon>Pasteurellaceae</taxon>
        <taxon>Pasteurella</taxon>
    </lineage>
</organism>
<comment type="caution">
    <text evidence="2">The sequence shown here is derived from an EMBL/GenBank/DDBJ whole genome shotgun (WGS) entry which is preliminary data.</text>
</comment>
<dbReference type="InterPro" id="IPR052358">
    <property type="entry name" value="Aro_Compnd_Degr_Hydrolases"/>
</dbReference>
<accession>I3DBG7</accession>
<keyword evidence="2" id="KW-0378">Hydrolase</keyword>
<protein>
    <submittedName>
        <fullName evidence="2">Amidohydrolase family protein</fullName>
    </submittedName>
</protein>
<evidence type="ECO:0000313" key="3">
    <source>
        <dbReference type="Proteomes" id="UP000006457"/>
    </source>
</evidence>
<proteinExistence type="predicted"/>
<dbReference type="EMBL" id="AJSX01000033">
    <property type="protein sequence ID" value="EIJ69060.1"/>
    <property type="molecule type" value="Genomic_DNA"/>
</dbReference>
<evidence type="ECO:0000259" key="1">
    <source>
        <dbReference type="Pfam" id="PF04909"/>
    </source>
</evidence>
<dbReference type="SUPFAM" id="SSF51556">
    <property type="entry name" value="Metallo-dependent hydrolases"/>
    <property type="match status" value="1"/>
</dbReference>
<sequence>MTNETDIKFTSFQFKNVIEQNFKLPNHTCDCHHHIFNRNFPYTPEDTRDLPNATMDDFVQFKKYMGVERHILVQPSSYGVDNRCLIDALEKGGKLCRGEAVIDESFTHKQLQDLADKGVVGIRFNFGAGNYASADNLLTLAERVHEFNWHIQIHAKADQLSELYPLLTKIKNPIIFDHYAQLKQPTAFKHPFWKQLLKLIDQQNCWVKLSGPYHTSTKTDFSDLEQITKEFLRIAPERLVWGSDWPHPNLTSSHKNMPDDRYFLALFNSWLGSDAMRQKIFVDNPTTFFFK</sequence>
<dbReference type="Proteomes" id="UP000006457">
    <property type="component" value="Unassembled WGS sequence"/>
</dbReference>
<reference evidence="2 3" key="1">
    <citation type="submission" date="2012-03" db="EMBL/GenBank/DDBJ databases">
        <authorList>
            <person name="Harkins D.M."/>
            <person name="Madupu R."/>
            <person name="Durkin A.S."/>
            <person name="Torralba M."/>
            <person name="Methe B."/>
            <person name="Sutton G.G."/>
            <person name="Nelson K.E."/>
        </authorList>
    </citation>
    <scope>NUCLEOTIDE SEQUENCE [LARGE SCALE GENOMIC DNA]</scope>
    <source>
        <strain evidence="2 3">CCUG 2042</strain>
    </source>
</reference>
<dbReference type="InterPro" id="IPR032466">
    <property type="entry name" value="Metal_Hydrolase"/>
</dbReference>
<dbReference type="PATRIC" id="fig|1095749.3.peg.1334"/>